<evidence type="ECO:0000313" key="2">
    <source>
        <dbReference type="EMBL" id="QNM12140.1"/>
    </source>
</evidence>
<organism evidence="2 3">
    <name type="scientific">[Eubacterium] hominis</name>
    <dbReference type="NCBI Taxonomy" id="2764325"/>
    <lineage>
        <taxon>Bacteria</taxon>
        <taxon>Bacillati</taxon>
        <taxon>Bacillota</taxon>
        <taxon>Erysipelotrichia</taxon>
        <taxon>Erysipelotrichales</taxon>
        <taxon>Erysipelotrichaceae</taxon>
        <taxon>Amedibacillus</taxon>
    </lineage>
</organism>
<dbReference type="KEGG" id="ehn:H9Q80_18165"/>
<protein>
    <submittedName>
        <fullName evidence="2">Uncharacterized protein</fullName>
    </submittedName>
</protein>
<name>A0A7G9GMV8_9FIRM</name>
<evidence type="ECO:0000256" key="1">
    <source>
        <dbReference type="SAM" id="Phobius"/>
    </source>
</evidence>
<keyword evidence="1" id="KW-1133">Transmembrane helix</keyword>
<feature type="transmembrane region" description="Helical" evidence="1">
    <location>
        <begin position="31"/>
        <end position="52"/>
    </location>
</feature>
<reference evidence="2 3" key="1">
    <citation type="submission" date="2020-08" db="EMBL/GenBank/DDBJ databases">
        <authorList>
            <person name="Liu C."/>
            <person name="Sun Q."/>
        </authorList>
    </citation>
    <scope>NUCLEOTIDE SEQUENCE [LARGE SCALE GENOMIC DNA]</scope>
    <source>
        <strain evidence="2 3">NSJ-61</strain>
    </source>
</reference>
<keyword evidence="3" id="KW-1185">Reference proteome</keyword>
<keyword evidence="1" id="KW-0472">Membrane</keyword>
<feature type="transmembrane region" description="Helical" evidence="1">
    <location>
        <begin position="76"/>
        <end position="94"/>
    </location>
</feature>
<feature type="transmembrane region" description="Helical" evidence="1">
    <location>
        <begin position="7"/>
        <end position="25"/>
    </location>
</feature>
<sequence length="207" mass="24853">MIPTRRYVELMLVIACFLCIFIDHIELYINIYTMLIPRYGIFMVILLTGYILEKTEIWPMLYFRYKNISVYVRKTWLLKCKWYLCMALMLNSAVLRFDSMYYFVIYVLIDTGIFIIIDHLCKILGILCKQKIYGYILFFILFILLEFILENLNISTFFTKLWILPYVYPIAVLLCMIICFNSVLYLLYVYLMKHTDKIGNINKVLEG</sequence>
<keyword evidence="1" id="KW-0812">Transmembrane</keyword>
<accession>A0A7G9GMV8</accession>
<feature type="transmembrane region" description="Helical" evidence="1">
    <location>
        <begin position="132"/>
        <end position="154"/>
    </location>
</feature>
<dbReference type="EMBL" id="CP060636">
    <property type="protein sequence ID" value="QNM12140.1"/>
    <property type="molecule type" value="Genomic_DNA"/>
</dbReference>
<feature type="transmembrane region" description="Helical" evidence="1">
    <location>
        <begin position="100"/>
        <end position="120"/>
    </location>
</feature>
<proteinExistence type="predicted"/>
<feature type="transmembrane region" description="Helical" evidence="1">
    <location>
        <begin position="166"/>
        <end position="191"/>
    </location>
</feature>
<dbReference type="AlphaFoldDB" id="A0A7G9GMV8"/>
<gene>
    <name evidence="2" type="ORF">H9Q80_18165</name>
</gene>
<dbReference type="Proteomes" id="UP000515856">
    <property type="component" value="Chromosome"/>
</dbReference>
<evidence type="ECO:0000313" key="3">
    <source>
        <dbReference type="Proteomes" id="UP000515856"/>
    </source>
</evidence>
<dbReference type="RefSeq" id="WP_117455127.1">
    <property type="nucleotide sequence ID" value="NZ_CP060636.1"/>
</dbReference>